<evidence type="ECO:0000256" key="3">
    <source>
        <dbReference type="ARBA" id="ARBA00022801"/>
    </source>
</evidence>
<dbReference type="PIRSF" id="PIRSF005536">
    <property type="entry name" value="Agal"/>
    <property type="match status" value="1"/>
</dbReference>
<dbReference type="InterPro" id="IPR031704">
    <property type="entry name" value="Glyco_hydro_36_N"/>
</dbReference>
<evidence type="ECO:0000256" key="7">
    <source>
        <dbReference type="PIRSR" id="PIRSR005536-2"/>
    </source>
</evidence>
<evidence type="ECO:0000256" key="4">
    <source>
        <dbReference type="ARBA" id="ARBA00023295"/>
    </source>
</evidence>
<comment type="similarity">
    <text evidence="5">Belongs to the glycosyl hydrolase.</text>
</comment>
<dbReference type="InterPro" id="IPR050985">
    <property type="entry name" value="Alpha-glycosidase_related"/>
</dbReference>
<feature type="binding site" evidence="7">
    <location>
        <begin position="373"/>
        <end position="374"/>
    </location>
    <ligand>
        <name>substrate</name>
    </ligand>
</feature>
<feature type="chain" id="PRO_5025374426" description="Alpha-galactosidase" evidence="8">
    <location>
        <begin position="20"/>
        <end position="738"/>
    </location>
</feature>
<dbReference type="InterPro" id="IPR038417">
    <property type="entry name" value="Alpga-gal_N_sf"/>
</dbReference>
<name>A0A6A5UMN7_9PLEO</name>
<dbReference type="OrthoDB" id="5795902at2759"/>
<dbReference type="PRINTS" id="PR00743">
    <property type="entry name" value="GLHYDRLASE36"/>
</dbReference>
<dbReference type="Pfam" id="PF02065">
    <property type="entry name" value="Melibiase"/>
    <property type="match status" value="1"/>
</dbReference>
<dbReference type="GO" id="GO:0004557">
    <property type="term" value="F:alpha-galactosidase activity"/>
    <property type="evidence" value="ECO:0007669"/>
    <property type="project" value="UniProtKB-UniRule"/>
</dbReference>
<dbReference type="Gene3D" id="3.20.20.70">
    <property type="entry name" value="Aldolase class I"/>
    <property type="match status" value="1"/>
</dbReference>
<dbReference type="InterPro" id="IPR031705">
    <property type="entry name" value="Glyco_hydro_36_C"/>
</dbReference>
<feature type="signal peptide" evidence="8">
    <location>
        <begin position="1"/>
        <end position="19"/>
    </location>
</feature>
<dbReference type="CDD" id="cd14791">
    <property type="entry name" value="GH36"/>
    <property type="match status" value="1"/>
</dbReference>
<keyword evidence="8" id="KW-0732">Signal</keyword>
<dbReference type="PANTHER" id="PTHR43053:SF3">
    <property type="entry name" value="ALPHA-GALACTOSIDASE C-RELATED"/>
    <property type="match status" value="1"/>
</dbReference>
<dbReference type="SUPFAM" id="SSF51445">
    <property type="entry name" value="(Trans)glycosidases"/>
    <property type="match status" value="1"/>
</dbReference>
<evidence type="ECO:0000313" key="11">
    <source>
        <dbReference type="EMBL" id="KAF1965630.1"/>
    </source>
</evidence>
<dbReference type="InterPro" id="IPR017853">
    <property type="entry name" value="GH"/>
</dbReference>
<dbReference type="InterPro" id="IPR002252">
    <property type="entry name" value="Glyco_hydro_36"/>
</dbReference>
<evidence type="ECO:0000256" key="2">
    <source>
        <dbReference type="ARBA" id="ARBA00012755"/>
    </source>
</evidence>
<feature type="active site" description="Nucleophile" evidence="6">
    <location>
        <position position="495"/>
    </location>
</feature>
<keyword evidence="3 5" id="KW-0378">Hydrolase</keyword>
<dbReference type="PANTHER" id="PTHR43053">
    <property type="entry name" value="GLYCOSIDASE FAMILY 31"/>
    <property type="match status" value="1"/>
</dbReference>
<comment type="catalytic activity">
    <reaction evidence="1 5">
        <text>Hydrolysis of terminal, non-reducing alpha-D-galactose residues in alpha-D-galactosides, including galactose oligosaccharides, galactomannans and galactolipids.</text>
        <dbReference type="EC" id="3.2.1.22"/>
    </reaction>
</comment>
<dbReference type="Gene3D" id="2.60.40.1180">
    <property type="entry name" value="Golgi alpha-mannosidase II"/>
    <property type="match status" value="1"/>
</dbReference>
<evidence type="ECO:0000256" key="1">
    <source>
        <dbReference type="ARBA" id="ARBA00001255"/>
    </source>
</evidence>
<dbReference type="EMBL" id="ML976758">
    <property type="protein sequence ID" value="KAF1965630.1"/>
    <property type="molecule type" value="Genomic_DNA"/>
</dbReference>
<dbReference type="Pfam" id="PF16874">
    <property type="entry name" value="Glyco_hydro_36C"/>
    <property type="match status" value="1"/>
</dbReference>
<evidence type="ECO:0000256" key="6">
    <source>
        <dbReference type="PIRSR" id="PIRSR005536-1"/>
    </source>
</evidence>
<dbReference type="AlphaFoldDB" id="A0A6A5UMN7"/>
<evidence type="ECO:0000256" key="5">
    <source>
        <dbReference type="PIRNR" id="PIRNR005536"/>
    </source>
</evidence>
<dbReference type="GO" id="GO:0016052">
    <property type="term" value="P:carbohydrate catabolic process"/>
    <property type="evidence" value="ECO:0007669"/>
    <property type="project" value="InterPro"/>
</dbReference>
<proteinExistence type="inferred from homology"/>
<dbReference type="InterPro" id="IPR013780">
    <property type="entry name" value="Glyco_hydro_b"/>
</dbReference>
<feature type="binding site" evidence="7">
    <location>
        <position position="460"/>
    </location>
    <ligand>
        <name>substrate</name>
    </ligand>
</feature>
<dbReference type="Pfam" id="PF16875">
    <property type="entry name" value="Glyco_hydro_36N"/>
    <property type="match status" value="1"/>
</dbReference>
<dbReference type="InterPro" id="IPR013785">
    <property type="entry name" value="Aldolase_TIM"/>
</dbReference>
<dbReference type="EC" id="3.2.1.22" evidence="2 5"/>
<accession>A0A6A5UMN7</accession>
<sequence length="738" mass="81945">MGVARVVVSLALLAAVSVGQDAISAESTNFTLTADNMSYLFHVDTESGELISDHFGSPVDDFTPAAFVLPWGWHDNLANLRREFPDIGRSDPRLPAIHIQHADGNTVSALLYQSHEVTQGKPVLPGLPATYGNESDVSTLAVRLYDNVSDVSAVLSYSIFPKYNAVARSFSIINNGSSDIVINRAASFSTDFPNLDLDLIEVQGDWSHEFNRVKRRVDYGETTIRSTEGYSSHLSNPFIALMPPSTTESSGEVWGFNLVWTGSFEATTERFSNGFVRVLLGLNSLHTSIKVQPGESFQSPEAVALYSTEGVGGMSRSFHELYKNHLSRSKFTHQTRPILLNSWEGLGFEINQTSLVRLAGEAVELGIQLFVNDDGWFGEKYPRNNDSLGLGDWTPNPQYFPDGLRPYVADVNNFTVLNSSEPLQFGIWVEPEMVNPNSTLYQEHPDWVLHASTHARSLTRNQLVLNVGLPEVQDFIISTVSGLLDSANIQYVKWDNNRAMHELSHPSDEYKYILGLYHVIENLTTRYPDVLWEGCASGGGRFDAGLLHYWPQHWTSDNTDASDRLTIQLGTSLVYPPSAMGCHISKAPNGFNQRNISIEFRGHVAMMCGSFGLELNPEELTEHEAAAIPSIMAEAKRVNPVVISGEFYRLALPDYTPWPATQFVSADGSESVVFAFQQKYTVKPAAPPVKLQGLDPKARYFNDLDNGTYTGATYMNGGLNIQWDRADYQSKMIWLTKQ</sequence>
<dbReference type="FunFam" id="3.20.20.70:FF:000118">
    <property type="entry name" value="Alpha-galactosidase"/>
    <property type="match status" value="1"/>
</dbReference>
<evidence type="ECO:0000259" key="9">
    <source>
        <dbReference type="Pfam" id="PF16874"/>
    </source>
</evidence>
<feature type="active site" description="Proton donor" evidence="6">
    <location>
        <position position="557"/>
    </location>
</feature>
<keyword evidence="12" id="KW-1185">Reference proteome</keyword>
<dbReference type="Proteomes" id="UP000800036">
    <property type="component" value="Unassembled WGS sequence"/>
</dbReference>
<keyword evidence="4 5" id="KW-0326">Glycosidase</keyword>
<feature type="binding site" evidence="7">
    <location>
        <position position="535"/>
    </location>
    <ligand>
        <name>substrate</name>
    </ligand>
</feature>
<feature type="domain" description="Glycosyl hydrolase family 36 C-terminal" evidence="9">
    <location>
        <begin position="658"/>
        <end position="735"/>
    </location>
</feature>
<feature type="domain" description="Glycosyl hydrolase family 36 N-terminal" evidence="10">
    <location>
        <begin position="48"/>
        <end position="290"/>
    </location>
</feature>
<gene>
    <name evidence="11" type="ORF">BU23DRAFT_545636</name>
</gene>
<evidence type="ECO:0000256" key="8">
    <source>
        <dbReference type="SAM" id="SignalP"/>
    </source>
</evidence>
<organism evidence="11 12">
    <name type="scientific">Bimuria novae-zelandiae CBS 107.79</name>
    <dbReference type="NCBI Taxonomy" id="1447943"/>
    <lineage>
        <taxon>Eukaryota</taxon>
        <taxon>Fungi</taxon>
        <taxon>Dikarya</taxon>
        <taxon>Ascomycota</taxon>
        <taxon>Pezizomycotina</taxon>
        <taxon>Dothideomycetes</taxon>
        <taxon>Pleosporomycetidae</taxon>
        <taxon>Pleosporales</taxon>
        <taxon>Massarineae</taxon>
        <taxon>Didymosphaeriaceae</taxon>
        <taxon>Bimuria</taxon>
    </lineage>
</organism>
<feature type="binding site" evidence="7">
    <location>
        <position position="206"/>
    </location>
    <ligand>
        <name>substrate</name>
    </ligand>
</feature>
<protein>
    <recommendedName>
        <fullName evidence="2 5">Alpha-galactosidase</fullName>
        <ecNumber evidence="2 5">3.2.1.22</ecNumber>
    </recommendedName>
</protein>
<dbReference type="Gene3D" id="2.70.98.60">
    <property type="entry name" value="alpha-galactosidase from lactobacil brevis"/>
    <property type="match status" value="1"/>
</dbReference>
<evidence type="ECO:0000259" key="10">
    <source>
        <dbReference type="Pfam" id="PF16875"/>
    </source>
</evidence>
<evidence type="ECO:0000313" key="12">
    <source>
        <dbReference type="Proteomes" id="UP000800036"/>
    </source>
</evidence>
<feature type="binding site" evidence="7">
    <location>
        <position position="557"/>
    </location>
    <ligand>
        <name>substrate</name>
    </ligand>
</feature>
<comment type="function">
    <text evidence="5">Hydrolyzes a variety of simple alpha-D-galactoside as well as more complex molecules such as oligosaccharides and polysaccharides.</text>
</comment>
<feature type="binding site" evidence="7">
    <location>
        <begin position="493"/>
        <end position="497"/>
    </location>
    <ligand>
        <name>substrate</name>
    </ligand>
</feature>
<reference evidence="11" key="1">
    <citation type="journal article" date="2020" name="Stud. Mycol.">
        <title>101 Dothideomycetes genomes: a test case for predicting lifestyles and emergence of pathogens.</title>
        <authorList>
            <person name="Haridas S."/>
            <person name="Albert R."/>
            <person name="Binder M."/>
            <person name="Bloem J."/>
            <person name="Labutti K."/>
            <person name="Salamov A."/>
            <person name="Andreopoulos B."/>
            <person name="Baker S."/>
            <person name="Barry K."/>
            <person name="Bills G."/>
            <person name="Bluhm B."/>
            <person name="Cannon C."/>
            <person name="Castanera R."/>
            <person name="Culley D."/>
            <person name="Daum C."/>
            <person name="Ezra D."/>
            <person name="Gonzalez J."/>
            <person name="Henrissat B."/>
            <person name="Kuo A."/>
            <person name="Liang C."/>
            <person name="Lipzen A."/>
            <person name="Lutzoni F."/>
            <person name="Magnuson J."/>
            <person name="Mondo S."/>
            <person name="Nolan M."/>
            <person name="Ohm R."/>
            <person name="Pangilinan J."/>
            <person name="Park H.-J."/>
            <person name="Ramirez L."/>
            <person name="Alfaro M."/>
            <person name="Sun H."/>
            <person name="Tritt A."/>
            <person name="Yoshinaga Y."/>
            <person name="Zwiers L.-H."/>
            <person name="Turgeon B."/>
            <person name="Goodwin S."/>
            <person name="Spatafora J."/>
            <person name="Crous P."/>
            <person name="Grigoriev I."/>
        </authorList>
    </citation>
    <scope>NUCLEOTIDE SEQUENCE</scope>
    <source>
        <strain evidence="11">CBS 107.79</strain>
    </source>
</reference>